<dbReference type="Pfam" id="PF00491">
    <property type="entry name" value="Arginase"/>
    <property type="match status" value="1"/>
</dbReference>
<dbReference type="NCBIfam" id="TIGR01229">
    <property type="entry name" value="rocF_arginase"/>
    <property type="match status" value="1"/>
</dbReference>
<evidence type="ECO:0000256" key="7">
    <source>
        <dbReference type="ARBA" id="ARBA00022801"/>
    </source>
</evidence>
<dbReference type="GO" id="GO:0000050">
    <property type="term" value="P:urea cycle"/>
    <property type="evidence" value="ECO:0007669"/>
    <property type="project" value="UniProtKB-KW"/>
</dbReference>
<keyword evidence="6 12" id="KW-0479">Metal-binding</keyword>
<comment type="pathway">
    <text evidence="1 12">Nitrogen metabolism; urea cycle; L-ornithine and urea from L-arginine: step 1/1.</text>
</comment>
<dbReference type="PANTHER" id="PTHR43782">
    <property type="entry name" value="ARGINASE"/>
    <property type="match status" value="1"/>
</dbReference>
<dbReference type="GO" id="GO:0004053">
    <property type="term" value="F:arginase activity"/>
    <property type="evidence" value="ECO:0007669"/>
    <property type="project" value="UniProtKB-EC"/>
</dbReference>
<dbReference type="GO" id="GO:0005829">
    <property type="term" value="C:cytosol"/>
    <property type="evidence" value="ECO:0007669"/>
    <property type="project" value="TreeGrafter"/>
</dbReference>
<sequence length="368" mass="40575">MPRGPLDFRDPLLLRDSPVPIYRHVRVFGIPVSKGQPKDGTQHGPEMIRRSRLSPLLGRIGVCLEDIGNLQLNEFDEPDGERILGMCNPENFINNTAKIAQVVEEILSDPGYSAHSGHKPPLVLVGGDHSMAAGSIMGHHQAEPNTCVIWVDAHADINTPMTSPSGHTHGMPVAFLMKELQDEIPWMSEMKIIRPCLRASDIVYIGLRDLDPHEVYDLRKNGIVHFTMLDIDRMGIETVIRRAFDAVNPRLDRPIHLSFDIDAMDPSLAPSTGTPVPGGLTLREGLRICEEIYSTGKLSVMELVELNPLIGTPSEVETTLSTAVELLRACLGYRRSGHLPPKIGSLAYDGICSRADKEKTFLLGPLEN</sequence>
<comment type="catalytic activity">
    <reaction evidence="9 12">
        <text>L-arginine + H2O = urea + L-ornithine</text>
        <dbReference type="Rhea" id="RHEA:20569"/>
        <dbReference type="ChEBI" id="CHEBI:15377"/>
        <dbReference type="ChEBI" id="CHEBI:16199"/>
        <dbReference type="ChEBI" id="CHEBI:32682"/>
        <dbReference type="ChEBI" id="CHEBI:46911"/>
        <dbReference type="EC" id="3.5.3.1"/>
    </reaction>
</comment>
<evidence type="ECO:0000256" key="11">
    <source>
        <dbReference type="RuleBase" id="RU003684"/>
    </source>
</evidence>
<dbReference type="InterPro" id="IPR020855">
    <property type="entry name" value="Ureohydrolase_Mn_BS"/>
</dbReference>
<gene>
    <name evidence="13" type="ORF">CDAUBV1_LOCUS17049</name>
</gene>
<dbReference type="PRINTS" id="PR00116">
    <property type="entry name" value="ARGINASE"/>
</dbReference>
<evidence type="ECO:0000256" key="8">
    <source>
        <dbReference type="ARBA" id="ARBA00023211"/>
    </source>
</evidence>
<evidence type="ECO:0000313" key="14">
    <source>
        <dbReference type="Proteomes" id="UP001497525"/>
    </source>
</evidence>
<evidence type="ECO:0000256" key="9">
    <source>
        <dbReference type="ARBA" id="ARBA00047391"/>
    </source>
</evidence>
<reference evidence="13" key="1">
    <citation type="submission" date="2024-06" db="EMBL/GenBank/DDBJ databases">
        <authorList>
            <person name="Liu X."/>
            <person name="Lenzi L."/>
            <person name="Haldenby T S."/>
            <person name="Uol C."/>
        </authorList>
    </citation>
    <scope>NUCLEOTIDE SEQUENCE</scope>
</reference>
<protein>
    <recommendedName>
        <fullName evidence="3 12">Arginase</fullName>
        <ecNumber evidence="2 12">3.5.3.1</ecNumber>
    </recommendedName>
</protein>
<accession>A0AAV2TZF2</accession>
<dbReference type="PANTHER" id="PTHR43782:SF3">
    <property type="entry name" value="ARGINASE"/>
    <property type="match status" value="1"/>
</dbReference>
<dbReference type="InterPro" id="IPR014033">
    <property type="entry name" value="Arginase"/>
</dbReference>
<comment type="cofactor">
    <cofactor evidence="12">
        <name>Mn(2+)</name>
        <dbReference type="ChEBI" id="CHEBI:29035"/>
    </cofactor>
    <text evidence="12">Binds 2 manganese ions per subunit.</text>
</comment>
<keyword evidence="8 12" id="KW-0464">Manganese</keyword>
<evidence type="ECO:0000256" key="5">
    <source>
        <dbReference type="ARBA" id="ARBA00022503"/>
    </source>
</evidence>
<keyword evidence="5 12" id="KW-0056">Arginine metabolism</keyword>
<dbReference type="PROSITE" id="PS01053">
    <property type="entry name" value="ARGINASE_1"/>
    <property type="match status" value="1"/>
</dbReference>
<proteinExistence type="inferred from homology"/>
<evidence type="ECO:0000256" key="2">
    <source>
        <dbReference type="ARBA" id="ARBA00012168"/>
    </source>
</evidence>
<dbReference type="EC" id="3.5.3.1" evidence="2 12"/>
<evidence type="ECO:0000256" key="4">
    <source>
        <dbReference type="ARBA" id="ARBA00022436"/>
    </source>
</evidence>
<dbReference type="Gene3D" id="3.40.800.10">
    <property type="entry name" value="Ureohydrolase domain"/>
    <property type="match status" value="1"/>
</dbReference>
<comment type="caution">
    <text evidence="13">The sequence shown here is derived from an EMBL/GenBank/DDBJ whole genome shotgun (WGS) entry which is preliminary data.</text>
</comment>
<evidence type="ECO:0000256" key="3">
    <source>
        <dbReference type="ARBA" id="ARBA00018123"/>
    </source>
</evidence>
<dbReference type="CDD" id="cd09989">
    <property type="entry name" value="Arginase"/>
    <property type="match status" value="1"/>
</dbReference>
<dbReference type="PROSITE" id="PS51409">
    <property type="entry name" value="ARGINASE_2"/>
    <property type="match status" value="1"/>
</dbReference>
<dbReference type="SUPFAM" id="SSF52768">
    <property type="entry name" value="Arginase/deacetylase"/>
    <property type="match status" value="1"/>
</dbReference>
<dbReference type="Proteomes" id="UP001497525">
    <property type="component" value="Unassembled WGS sequence"/>
</dbReference>
<keyword evidence="7 11" id="KW-0378">Hydrolase</keyword>
<dbReference type="EMBL" id="CAXLJL010000933">
    <property type="protein sequence ID" value="CAL5141725.1"/>
    <property type="molecule type" value="Genomic_DNA"/>
</dbReference>
<comment type="similarity">
    <text evidence="10 11">Belongs to the arginase family.</text>
</comment>
<name>A0AAV2TZF2_CALDB</name>
<dbReference type="FunFam" id="3.40.800.10:FF:000012">
    <property type="entry name" value="Arginase"/>
    <property type="match status" value="1"/>
</dbReference>
<organism evidence="13 14">
    <name type="scientific">Calicophoron daubneyi</name>
    <name type="common">Rumen fluke</name>
    <name type="synonym">Paramphistomum daubneyi</name>
    <dbReference type="NCBI Taxonomy" id="300641"/>
    <lineage>
        <taxon>Eukaryota</taxon>
        <taxon>Metazoa</taxon>
        <taxon>Spiralia</taxon>
        <taxon>Lophotrochozoa</taxon>
        <taxon>Platyhelminthes</taxon>
        <taxon>Trematoda</taxon>
        <taxon>Digenea</taxon>
        <taxon>Plagiorchiida</taxon>
        <taxon>Pronocephalata</taxon>
        <taxon>Paramphistomoidea</taxon>
        <taxon>Paramphistomidae</taxon>
        <taxon>Calicophoron</taxon>
    </lineage>
</organism>
<dbReference type="GO" id="GO:0030145">
    <property type="term" value="F:manganese ion binding"/>
    <property type="evidence" value="ECO:0007669"/>
    <property type="project" value="TreeGrafter"/>
</dbReference>
<evidence type="ECO:0000256" key="10">
    <source>
        <dbReference type="PROSITE-ProRule" id="PRU00742"/>
    </source>
</evidence>
<dbReference type="InterPro" id="IPR006035">
    <property type="entry name" value="Ureohydrolase"/>
</dbReference>
<evidence type="ECO:0000313" key="13">
    <source>
        <dbReference type="EMBL" id="CAL5141725.1"/>
    </source>
</evidence>
<dbReference type="GO" id="GO:0005634">
    <property type="term" value="C:nucleus"/>
    <property type="evidence" value="ECO:0007669"/>
    <property type="project" value="TreeGrafter"/>
</dbReference>
<keyword evidence="4 12" id="KW-0835">Urea cycle</keyword>
<evidence type="ECO:0000256" key="12">
    <source>
        <dbReference type="RuleBase" id="RU361159"/>
    </source>
</evidence>
<dbReference type="InterPro" id="IPR023696">
    <property type="entry name" value="Ureohydrolase_dom_sf"/>
</dbReference>
<dbReference type="GO" id="GO:0006525">
    <property type="term" value="P:arginine metabolic process"/>
    <property type="evidence" value="ECO:0007669"/>
    <property type="project" value="UniProtKB-KW"/>
</dbReference>
<dbReference type="AlphaFoldDB" id="A0AAV2TZF2"/>
<evidence type="ECO:0000256" key="1">
    <source>
        <dbReference type="ARBA" id="ARBA00005098"/>
    </source>
</evidence>
<evidence type="ECO:0000256" key="6">
    <source>
        <dbReference type="ARBA" id="ARBA00022723"/>
    </source>
</evidence>